<reference evidence="1 2" key="1">
    <citation type="journal article" date="2023" name="Sci. Data">
        <title>Genome assembly of the Korean intertidal mud-creeper Batillaria attramentaria.</title>
        <authorList>
            <person name="Patra A.K."/>
            <person name="Ho P.T."/>
            <person name="Jun S."/>
            <person name="Lee S.J."/>
            <person name="Kim Y."/>
            <person name="Won Y.J."/>
        </authorList>
    </citation>
    <scope>NUCLEOTIDE SEQUENCE [LARGE SCALE GENOMIC DNA]</scope>
    <source>
        <strain evidence="1">Wonlab-2016</strain>
    </source>
</reference>
<dbReference type="Proteomes" id="UP001519460">
    <property type="component" value="Unassembled WGS sequence"/>
</dbReference>
<evidence type="ECO:0000313" key="1">
    <source>
        <dbReference type="EMBL" id="KAK7486114.1"/>
    </source>
</evidence>
<gene>
    <name evidence="1" type="ORF">BaRGS_00022723</name>
</gene>
<keyword evidence="2" id="KW-1185">Reference proteome</keyword>
<proteinExistence type="predicted"/>
<accession>A0ABD0KG74</accession>
<sequence length="150" mass="16453">MWRPSSSSSSRVFYVTDSGADKHAKLGVFNKERVKAVPPHVPVINLRAATGWAFNFTNFSCQSQALGPRCQFLNILAKVPMDSGDRPSRKGRAIVWRAKKGEQSLARQKKGRPILLIARNSCGKAGRRGDPWCHHARGGGCCVGHRVCPS</sequence>
<organism evidence="1 2">
    <name type="scientific">Batillaria attramentaria</name>
    <dbReference type="NCBI Taxonomy" id="370345"/>
    <lineage>
        <taxon>Eukaryota</taxon>
        <taxon>Metazoa</taxon>
        <taxon>Spiralia</taxon>
        <taxon>Lophotrochozoa</taxon>
        <taxon>Mollusca</taxon>
        <taxon>Gastropoda</taxon>
        <taxon>Caenogastropoda</taxon>
        <taxon>Sorbeoconcha</taxon>
        <taxon>Cerithioidea</taxon>
        <taxon>Batillariidae</taxon>
        <taxon>Batillaria</taxon>
    </lineage>
</organism>
<name>A0ABD0KG74_9CAEN</name>
<dbReference type="AlphaFoldDB" id="A0ABD0KG74"/>
<comment type="caution">
    <text evidence="1">The sequence shown here is derived from an EMBL/GenBank/DDBJ whole genome shotgun (WGS) entry which is preliminary data.</text>
</comment>
<evidence type="ECO:0000313" key="2">
    <source>
        <dbReference type="Proteomes" id="UP001519460"/>
    </source>
</evidence>
<dbReference type="EMBL" id="JACVVK020000184">
    <property type="protein sequence ID" value="KAK7486114.1"/>
    <property type="molecule type" value="Genomic_DNA"/>
</dbReference>
<protein>
    <submittedName>
        <fullName evidence="1">Uncharacterized protein</fullName>
    </submittedName>
</protein>